<keyword evidence="3" id="KW-0804">Transcription</keyword>
<evidence type="ECO:0000256" key="1">
    <source>
        <dbReference type="ARBA" id="ARBA00023015"/>
    </source>
</evidence>
<gene>
    <name evidence="6" type="ORF">GCM10009858_16420</name>
</gene>
<dbReference type="InterPro" id="IPR001845">
    <property type="entry name" value="HTH_ArsR_DNA-bd_dom"/>
</dbReference>
<evidence type="ECO:0000256" key="2">
    <source>
        <dbReference type="ARBA" id="ARBA00023125"/>
    </source>
</evidence>
<evidence type="ECO:0000256" key="4">
    <source>
        <dbReference type="SAM" id="MobiDB-lite"/>
    </source>
</evidence>
<feature type="region of interest" description="Disordered" evidence="4">
    <location>
        <begin position="116"/>
        <end position="148"/>
    </location>
</feature>
<protein>
    <recommendedName>
        <fullName evidence="5">HTH arsR-type domain-containing protein</fullName>
    </recommendedName>
</protein>
<dbReference type="CDD" id="cd00090">
    <property type="entry name" value="HTH_ARSR"/>
    <property type="match status" value="1"/>
</dbReference>
<organism evidence="6 7">
    <name type="scientific">Terrabacter carboxydivorans</name>
    <dbReference type="NCBI Taxonomy" id="619730"/>
    <lineage>
        <taxon>Bacteria</taxon>
        <taxon>Bacillati</taxon>
        <taxon>Actinomycetota</taxon>
        <taxon>Actinomycetes</taxon>
        <taxon>Micrococcales</taxon>
        <taxon>Intrasporangiaceae</taxon>
        <taxon>Terrabacter</taxon>
    </lineage>
</organism>
<keyword evidence="1" id="KW-0805">Transcription regulation</keyword>
<reference evidence="6 7" key="1">
    <citation type="journal article" date="2019" name="Int. J. Syst. Evol. Microbiol.">
        <title>The Global Catalogue of Microorganisms (GCM) 10K type strain sequencing project: providing services to taxonomists for standard genome sequencing and annotation.</title>
        <authorList>
            <consortium name="The Broad Institute Genomics Platform"/>
            <consortium name="The Broad Institute Genome Sequencing Center for Infectious Disease"/>
            <person name="Wu L."/>
            <person name="Ma J."/>
        </authorList>
    </citation>
    <scope>NUCLEOTIDE SEQUENCE [LARGE SCALE GENOMIC DNA]</scope>
    <source>
        <strain evidence="6 7">JCM 16259</strain>
    </source>
</reference>
<name>A0ABN3L9C0_9MICO</name>
<evidence type="ECO:0000313" key="7">
    <source>
        <dbReference type="Proteomes" id="UP001500730"/>
    </source>
</evidence>
<dbReference type="PANTHER" id="PTHR43132">
    <property type="entry name" value="ARSENICAL RESISTANCE OPERON REPRESSOR ARSR-RELATED"/>
    <property type="match status" value="1"/>
</dbReference>
<dbReference type="InterPro" id="IPR036388">
    <property type="entry name" value="WH-like_DNA-bd_sf"/>
</dbReference>
<dbReference type="PROSITE" id="PS50987">
    <property type="entry name" value="HTH_ARSR_2"/>
    <property type="match status" value="1"/>
</dbReference>
<dbReference type="InterPro" id="IPR036390">
    <property type="entry name" value="WH_DNA-bd_sf"/>
</dbReference>
<dbReference type="EMBL" id="BAAARE010000006">
    <property type="protein sequence ID" value="GAA2479565.1"/>
    <property type="molecule type" value="Genomic_DNA"/>
</dbReference>
<dbReference type="Pfam" id="PF01022">
    <property type="entry name" value="HTH_5"/>
    <property type="match status" value="1"/>
</dbReference>
<dbReference type="Gene3D" id="1.10.10.10">
    <property type="entry name" value="Winged helix-like DNA-binding domain superfamily/Winged helix DNA-binding domain"/>
    <property type="match status" value="1"/>
</dbReference>
<dbReference type="InterPro" id="IPR051011">
    <property type="entry name" value="Metal_resp_trans_reg"/>
</dbReference>
<sequence>MDGCTDHCVHPETVRHVRSRALPEHDLVRVSAVFKLLGDPTRAKLLYALLEAGELCVCDLAASTGVAETTVSQSLRLLRASQVVTARRDGRLMYYRLADAHVRMLLDLTREHMTHDPAVGNGSEQAAEVGRVQPARRAAGARRTEVRA</sequence>
<dbReference type="PRINTS" id="PR00778">
    <property type="entry name" value="HTHARSR"/>
</dbReference>
<proteinExistence type="predicted"/>
<evidence type="ECO:0000313" key="6">
    <source>
        <dbReference type="EMBL" id="GAA2479565.1"/>
    </source>
</evidence>
<dbReference type="SUPFAM" id="SSF46785">
    <property type="entry name" value="Winged helix' DNA-binding domain"/>
    <property type="match status" value="1"/>
</dbReference>
<evidence type="ECO:0000259" key="5">
    <source>
        <dbReference type="PROSITE" id="PS50987"/>
    </source>
</evidence>
<dbReference type="PANTHER" id="PTHR43132:SF6">
    <property type="entry name" value="HTH-TYPE TRANSCRIPTIONAL REPRESSOR CZRA"/>
    <property type="match status" value="1"/>
</dbReference>
<keyword evidence="7" id="KW-1185">Reference proteome</keyword>
<comment type="caution">
    <text evidence="6">The sequence shown here is derived from an EMBL/GenBank/DDBJ whole genome shotgun (WGS) entry which is preliminary data.</text>
</comment>
<evidence type="ECO:0000256" key="3">
    <source>
        <dbReference type="ARBA" id="ARBA00023163"/>
    </source>
</evidence>
<dbReference type="InterPro" id="IPR011991">
    <property type="entry name" value="ArsR-like_HTH"/>
</dbReference>
<accession>A0ABN3L9C0</accession>
<keyword evidence="2" id="KW-0238">DNA-binding</keyword>
<feature type="domain" description="HTH arsR-type" evidence="5">
    <location>
        <begin position="22"/>
        <end position="117"/>
    </location>
</feature>
<dbReference type="Proteomes" id="UP001500730">
    <property type="component" value="Unassembled WGS sequence"/>
</dbReference>
<dbReference type="NCBIfam" id="NF033788">
    <property type="entry name" value="HTH_metalloreg"/>
    <property type="match status" value="1"/>
</dbReference>
<dbReference type="SMART" id="SM00418">
    <property type="entry name" value="HTH_ARSR"/>
    <property type="match status" value="1"/>
</dbReference>